<sequence>MAEFREPWMRPGSKRSIRQSFSPGGSLRNQLILMKCSPLRTAAKEITIGKLVTTKKYVNRESRHYRIPWEGRNERKLKIRQKLGLTNVRQPQLLRNWERPQLPETKRKLKRREKLSNSGSITREFLRER</sequence>
<evidence type="ECO:0000313" key="3">
    <source>
        <dbReference type="Proteomes" id="UP000024635"/>
    </source>
</evidence>
<protein>
    <submittedName>
        <fullName evidence="2">Uncharacterized protein</fullName>
    </submittedName>
</protein>
<feature type="region of interest" description="Disordered" evidence="1">
    <location>
        <begin position="1"/>
        <end position="25"/>
    </location>
</feature>
<gene>
    <name evidence="2" type="primary">Acey_s0210.g2162</name>
    <name evidence="2" type="ORF">Y032_0210g2162</name>
</gene>
<keyword evidence="3" id="KW-1185">Reference proteome</keyword>
<dbReference type="AlphaFoldDB" id="A0A016SKL2"/>
<proteinExistence type="predicted"/>
<dbReference type="EMBL" id="JARK01001546">
    <property type="protein sequence ID" value="EYB91155.1"/>
    <property type="molecule type" value="Genomic_DNA"/>
</dbReference>
<feature type="region of interest" description="Disordered" evidence="1">
    <location>
        <begin position="99"/>
        <end position="129"/>
    </location>
</feature>
<evidence type="ECO:0000256" key="1">
    <source>
        <dbReference type="SAM" id="MobiDB-lite"/>
    </source>
</evidence>
<organism evidence="2 3">
    <name type="scientific">Ancylostoma ceylanicum</name>
    <dbReference type="NCBI Taxonomy" id="53326"/>
    <lineage>
        <taxon>Eukaryota</taxon>
        <taxon>Metazoa</taxon>
        <taxon>Ecdysozoa</taxon>
        <taxon>Nematoda</taxon>
        <taxon>Chromadorea</taxon>
        <taxon>Rhabditida</taxon>
        <taxon>Rhabditina</taxon>
        <taxon>Rhabditomorpha</taxon>
        <taxon>Strongyloidea</taxon>
        <taxon>Ancylostomatidae</taxon>
        <taxon>Ancylostomatinae</taxon>
        <taxon>Ancylostoma</taxon>
    </lineage>
</organism>
<dbReference type="Proteomes" id="UP000024635">
    <property type="component" value="Unassembled WGS sequence"/>
</dbReference>
<evidence type="ECO:0000313" key="2">
    <source>
        <dbReference type="EMBL" id="EYB91155.1"/>
    </source>
</evidence>
<accession>A0A016SKL2</accession>
<name>A0A016SKL2_9BILA</name>
<comment type="caution">
    <text evidence="2">The sequence shown here is derived from an EMBL/GenBank/DDBJ whole genome shotgun (WGS) entry which is preliminary data.</text>
</comment>
<reference evidence="3" key="1">
    <citation type="journal article" date="2015" name="Nat. Genet.">
        <title>The genome and transcriptome of the zoonotic hookworm Ancylostoma ceylanicum identify infection-specific gene families.</title>
        <authorList>
            <person name="Schwarz E.M."/>
            <person name="Hu Y."/>
            <person name="Antoshechkin I."/>
            <person name="Miller M.M."/>
            <person name="Sternberg P.W."/>
            <person name="Aroian R.V."/>
        </authorList>
    </citation>
    <scope>NUCLEOTIDE SEQUENCE</scope>
    <source>
        <strain evidence="3">HY135</strain>
    </source>
</reference>